<dbReference type="Pfam" id="PF03009">
    <property type="entry name" value="GDPD"/>
    <property type="match status" value="1"/>
</dbReference>
<evidence type="ECO:0000313" key="8">
    <source>
        <dbReference type="EMBL" id="OQR94024.1"/>
    </source>
</evidence>
<comment type="caution">
    <text evidence="8">The sequence shown here is derived from an EMBL/GenBank/DDBJ whole genome shotgun (WGS) entry which is preliminary data.</text>
</comment>
<dbReference type="OrthoDB" id="9970435at2759"/>
<evidence type="ECO:0000256" key="2">
    <source>
        <dbReference type="ARBA" id="ARBA00022771"/>
    </source>
</evidence>
<keyword evidence="1" id="KW-0479">Metal-binding</keyword>
<evidence type="ECO:0000259" key="6">
    <source>
        <dbReference type="PROSITE" id="PS50089"/>
    </source>
</evidence>
<dbReference type="Pfam" id="PF03105">
    <property type="entry name" value="SPX"/>
    <property type="match status" value="1"/>
</dbReference>
<accession>A0A1V9Z7Q0</accession>
<feature type="domain" description="SPX" evidence="7">
    <location>
        <begin position="1"/>
        <end position="130"/>
    </location>
</feature>
<dbReference type="InterPro" id="IPR001841">
    <property type="entry name" value="Znf_RING"/>
</dbReference>
<keyword evidence="9" id="KW-1185">Reference proteome</keyword>
<name>A0A1V9Z7Q0_ACHHY</name>
<dbReference type="PROSITE" id="PS50089">
    <property type="entry name" value="ZF_RING_2"/>
    <property type="match status" value="1"/>
</dbReference>
<dbReference type="Pfam" id="PF13445">
    <property type="entry name" value="zf-RING_UBOX"/>
    <property type="match status" value="1"/>
</dbReference>
<sequence length="644" mass="68896">MKFGKRMRYLASPEWAGGYVDYKGLKRQVKGLAGSDAERTATFRTALQRELSKVNAFFFCILDDLRGGDGISDAAVDLNTLEAQLQAALALAHRVDALRRYVVLNYLAVVKISKKFGKTTASAVQAEIVAMDLLVQPFYAGNYVDELYSHTASTTDVLVRRLAPDASGAAADASCPICLYPLTSPVTLSCAHTFCWSCLSKAAEHHIHACPLCRQVQSIDPRDYEIDGLLQRFLKRYGAVTAVSEAASRVLARAVAVATKHMESAQLRLAQAPPSCPLPTETSEGGAHSDKKLLPRIAAIARRGSSSHHTSNSLADFTTAIADGCHIVAMDVQLAGDGTVVVHQDSVVGGRFLHEMTASELVTAGVTPLTDVLAAVRGIAVYVTVTTDAVLAPLLSLLATLCADETSGWSAPQFYVASGNHYQLLAINGHREATPALVGLHTVATTTSVPLGYCASFEALRVSHVCVDATVVTRAFVVDAHSRGLHVFVALVSHESVARKLLADVGGVDGIVSDDPAMLVRTLLRHALQPPPPEIPTPPTPVERVEQVYAPGDPVEIVGLHDTGRWYPGVVLTANTTAAGTTYAVLWWMRDNSQRRASKVLGHQLRPPVPQYQESYFGYGIDVAFGALRTALGWATAPFSASAK</sequence>
<dbReference type="InterPro" id="IPR013083">
    <property type="entry name" value="Znf_RING/FYVE/PHD"/>
</dbReference>
<dbReference type="Proteomes" id="UP000243579">
    <property type="component" value="Unassembled WGS sequence"/>
</dbReference>
<evidence type="ECO:0000256" key="3">
    <source>
        <dbReference type="ARBA" id="ARBA00022833"/>
    </source>
</evidence>
<dbReference type="GO" id="GO:0008081">
    <property type="term" value="F:phosphoric diester hydrolase activity"/>
    <property type="evidence" value="ECO:0007669"/>
    <property type="project" value="InterPro"/>
</dbReference>
<proteinExistence type="predicted"/>
<dbReference type="EMBL" id="JNBR01000380">
    <property type="protein sequence ID" value="OQR94024.1"/>
    <property type="molecule type" value="Genomic_DNA"/>
</dbReference>
<dbReference type="CDD" id="cd08556">
    <property type="entry name" value="GDPD"/>
    <property type="match status" value="1"/>
</dbReference>
<dbReference type="GO" id="GO:0008270">
    <property type="term" value="F:zinc ion binding"/>
    <property type="evidence" value="ECO:0007669"/>
    <property type="project" value="UniProtKB-KW"/>
</dbReference>
<dbReference type="Gene3D" id="3.30.40.10">
    <property type="entry name" value="Zinc/RING finger domain, C3HC4 (zinc finger)"/>
    <property type="match status" value="1"/>
</dbReference>
<evidence type="ECO:0008006" key="10">
    <source>
        <dbReference type="Google" id="ProtNLM"/>
    </source>
</evidence>
<dbReference type="STRING" id="1202772.A0A1V9Z7Q0"/>
<dbReference type="InterPro" id="IPR017946">
    <property type="entry name" value="PLC-like_Pdiesterase_TIM-brl"/>
</dbReference>
<reference evidence="8 9" key="1">
    <citation type="journal article" date="2014" name="Genome Biol. Evol.">
        <title>The secreted proteins of Achlya hypogyna and Thraustotheca clavata identify the ancestral oomycete secretome and reveal gene acquisitions by horizontal gene transfer.</title>
        <authorList>
            <person name="Misner I."/>
            <person name="Blouin N."/>
            <person name="Leonard G."/>
            <person name="Richards T.A."/>
            <person name="Lane C.E."/>
        </authorList>
    </citation>
    <scope>NUCLEOTIDE SEQUENCE [LARGE SCALE GENOMIC DNA]</scope>
    <source>
        <strain evidence="8 9">ATCC 48635</strain>
    </source>
</reference>
<dbReference type="Gene3D" id="3.20.20.190">
    <property type="entry name" value="Phosphatidylinositol (PI) phosphodiesterase"/>
    <property type="match status" value="1"/>
</dbReference>
<organism evidence="8 9">
    <name type="scientific">Achlya hypogyna</name>
    <name type="common">Oomycete</name>
    <name type="synonym">Protoachlya hypogyna</name>
    <dbReference type="NCBI Taxonomy" id="1202772"/>
    <lineage>
        <taxon>Eukaryota</taxon>
        <taxon>Sar</taxon>
        <taxon>Stramenopiles</taxon>
        <taxon>Oomycota</taxon>
        <taxon>Saprolegniomycetes</taxon>
        <taxon>Saprolegniales</taxon>
        <taxon>Achlyaceae</taxon>
        <taxon>Achlya</taxon>
    </lineage>
</organism>
<dbReference type="CDD" id="cd16449">
    <property type="entry name" value="RING-HC"/>
    <property type="match status" value="1"/>
</dbReference>
<dbReference type="SUPFAM" id="SSF51695">
    <property type="entry name" value="PLC-like phosphodiesterases"/>
    <property type="match status" value="1"/>
</dbReference>
<dbReference type="GO" id="GO:0006629">
    <property type="term" value="P:lipid metabolic process"/>
    <property type="evidence" value="ECO:0007669"/>
    <property type="project" value="InterPro"/>
</dbReference>
<protein>
    <recommendedName>
        <fullName evidence="10">RING-type domain-containing protein</fullName>
    </recommendedName>
</protein>
<dbReference type="PROSITE" id="PS51382">
    <property type="entry name" value="SPX"/>
    <property type="match status" value="1"/>
</dbReference>
<evidence type="ECO:0000256" key="5">
    <source>
        <dbReference type="PROSITE-ProRule" id="PRU00175"/>
    </source>
</evidence>
<evidence type="ECO:0000256" key="1">
    <source>
        <dbReference type="ARBA" id="ARBA00022723"/>
    </source>
</evidence>
<dbReference type="SMART" id="SM00184">
    <property type="entry name" value="RING"/>
    <property type="match status" value="1"/>
</dbReference>
<dbReference type="AlphaFoldDB" id="A0A1V9Z7Q0"/>
<dbReference type="SUPFAM" id="SSF57850">
    <property type="entry name" value="RING/U-box"/>
    <property type="match status" value="1"/>
</dbReference>
<dbReference type="InterPro" id="IPR030395">
    <property type="entry name" value="GP_PDE_dom"/>
</dbReference>
<keyword evidence="3" id="KW-0862">Zinc</keyword>
<keyword evidence="4" id="KW-0040">ANK repeat</keyword>
<evidence type="ECO:0000313" key="9">
    <source>
        <dbReference type="Proteomes" id="UP000243579"/>
    </source>
</evidence>
<dbReference type="CDD" id="cd14447">
    <property type="entry name" value="SPX"/>
    <property type="match status" value="1"/>
</dbReference>
<feature type="domain" description="RING-type" evidence="6">
    <location>
        <begin position="175"/>
        <end position="214"/>
    </location>
</feature>
<dbReference type="InterPro" id="IPR004331">
    <property type="entry name" value="SPX_dom"/>
</dbReference>
<dbReference type="InterPro" id="IPR027370">
    <property type="entry name" value="Znf-RING_euk"/>
</dbReference>
<evidence type="ECO:0000259" key="7">
    <source>
        <dbReference type="PROSITE" id="PS51382"/>
    </source>
</evidence>
<gene>
    <name evidence="8" type="ORF">ACHHYP_01908</name>
</gene>
<keyword evidence="2 5" id="KW-0863">Zinc-finger</keyword>
<dbReference type="InterPro" id="IPR017907">
    <property type="entry name" value="Znf_RING_CS"/>
</dbReference>
<dbReference type="PROSITE" id="PS00518">
    <property type="entry name" value="ZF_RING_1"/>
    <property type="match status" value="1"/>
</dbReference>
<dbReference type="PANTHER" id="PTHR23327">
    <property type="entry name" value="RING FINGER PROTEIN 127"/>
    <property type="match status" value="1"/>
</dbReference>
<evidence type="ECO:0000256" key="4">
    <source>
        <dbReference type="ARBA" id="ARBA00023043"/>
    </source>
</evidence>